<proteinExistence type="inferred from homology"/>
<evidence type="ECO:0000256" key="2">
    <source>
        <dbReference type="ARBA" id="ARBA00022614"/>
    </source>
</evidence>
<dbReference type="EMBL" id="MU629705">
    <property type="protein sequence ID" value="KAJ1255436.1"/>
    <property type="molecule type" value="Genomic_DNA"/>
</dbReference>
<evidence type="ECO:0000259" key="9">
    <source>
        <dbReference type="Pfam" id="PF23559"/>
    </source>
</evidence>
<dbReference type="PRINTS" id="PR00364">
    <property type="entry name" value="DISEASERSIST"/>
</dbReference>
<dbReference type="InterPro" id="IPR002182">
    <property type="entry name" value="NB-ARC"/>
</dbReference>
<dbReference type="InterPro" id="IPR042197">
    <property type="entry name" value="Apaf_helical"/>
</dbReference>
<dbReference type="Gene3D" id="1.20.5.4130">
    <property type="match status" value="1"/>
</dbReference>
<gene>
    <name evidence="11" type="ORF">BS78_K218800</name>
</gene>
<feature type="domain" description="Disease resistance protein winged helix" evidence="9">
    <location>
        <begin position="434"/>
        <end position="502"/>
    </location>
</feature>
<comment type="caution">
    <text evidence="11">The sequence shown here is derived from an EMBL/GenBank/DDBJ whole genome shotgun (WGS) entry which is preliminary data.</text>
</comment>
<dbReference type="SUPFAM" id="SSF52047">
    <property type="entry name" value="RNI-like"/>
    <property type="match status" value="1"/>
</dbReference>
<dbReference type="Proteomes" id="UP001164776">
    <property type="component" value="Unassembled WGS sequence"/>
</dbReference>
<feature type="domain" description="NB-ARC" evidence="7">
    <location>
        <begin position="186"/>
        <end position="348"/>
    </location>
</feature>
<keyword evidence="5" id="KW-0611">Plant defense</keyword>
<dbReference type="Pfam" id="PF23598">
    <property type="entry name" value="LRR_14"/>
    <property type="match status" value="1"/>
</dbReference>
<dbReference type="GO" id="GO:0009626">
    <property type="term" value="P:plant-type hypersensitive response"/>
    <property type="evidence" value="ECO:0007669"/>
    <property type="project" value="UniProtKB-ARBA"/>
</dbReference>
<dbReference type="CDD" id="cd14798">
    <property type="entry name" value="RX-CC_like"/>
    <property type="match status" value="1"/>
</dbReference>
<evidence type="ECO:0000259" key="7">
    <source>
        <dbReference type="Pfam" id="PF00931"/>
    </source>
</evidence>
<keyword evidence="3" id="KW-0677">Repeat</keyword>
<dbReference type="Pfam" id="PF18052">
    <property type="entry name" value="Rx_N"/>
    <property type="match status" value="1"/>
</dbReference>
<dbReference type="FunFam" id="1.10.10.10:FF:000322">
    <property type="entry name" value="Probable disease resistance protein At1g63360"/>
    <property type="match status" value="1"/>
</dbReference>
<accession>A0A9W7XBC2</accession>
<keyword evidence="2" id="KW-0433">Leucine-rich repeat</keyword>
<dbReference type="GO" id="GO:0002758">
    <property type="term" value="P:innate immune response-activating signaling pathway"/>
    <property type="evidence" value="ECO:0007669"/>
    <property type="project" value="UniProtKB-ARBA"/>
</dbReference>
<reference evidence="11 12" key="1">
    <citation type="submission" date="2022-10" db="EMBL/GenBank/DDBJ databases">
        <title>WGS assembly of Paspalum vaginatum 540-79.</title>
        <authorList>
            <person name="Sun G."/>
            <person name="Wase N."/>
            <person name="Shu S."/>
            <person name="Jenkins J."/>
            <person name="Zhou B."/>
            <person name="Torres-Rodriguez J."/>
            <person name="Chen C."/>
            <person name="Sandor L."/>
            <person name="Plott C."/>
            <person name="Yoshinga Y."/>
            <person name="Daum C."/>
            <person name="Qi P."/>
            <person name="Barry K."/>
            <person name="Lipzen A."/>
            <person name="Berry L."/>
            <person name="Pedersen C."/>
            <person name="Gottilla T."/>
            <person name="Foltz A."/>
            <person name="Yu H."/>
            <person name="O'Malley R."/>
            <person name="Zhang C."/>
            <person name="Devos K."/>
            <person name="Sigmon B."/>
            <person name="Yu B."/>
            <person name="Obata T."/>
            <person name="Schmutz J."/>
            <person name="Schnable J."/>
        </authorList>
    </citation>
    <scope>NUCLEOTIDE SEQUENCE [LARGE SCALE GENOMIC DNA]</scope>
    <source>
        <strain evidence="12">cv. 540-79</strain>
    </source>
</reference>
<evidence type="ECO:0000313" key="12">
    <source>
        <dbReference type="Proteomes" id="UP001164776"/>
    </source>
</evidence>
<dbReference type="InterPro" id="IPR044974">
    <property type="entry name" value="Disease_R_plants"/>
</dbReference>
<dbReference type="GO" id="GO:0042742">
    <property type="term" value="P:defense response to bacterium"/>
    <property type="evidence" value="ECO:0007669"/>
    <property type="project" value="UniProtKB-ARBA"/>
</dbReference>
<keyword evidence="4" id="KW-0547">Nucleotide-binding</keyword>
<dbReference type="GO" id="GO:0043531">
    <property type="term" value="F:ADP binding"/>
    <property type="evidence" value="ECO:0007669"/>
    <property type="project" value="InterPro"/>
</dbReference>
<evidence type="ECO:0008006" key="13">
    <source>
        <dbReference type="Google" id="ProtNLM"/>
    </source>
</evidence>
<dbReference type="InterPro" id="IPR055414">
    <property type="entry name" value="LRR_R13L4/SHOC2-like"/>
</dbReference>
<organism evidence="11 12">
    <name type="scientific">Paspalum vaginatum</name>
    <name type="common">seashore paspalum</name>
    <dbReference type="NCBI Taxonomy" id="158149"/>
    <lineage>
        <taxon>Eukaryota</taxon>
        <taxon>Viridiplantae</taxon>
        <taxon>Streptophyta</taxon>
        <taxon>Embryophyta</taxon>
        <taxon>Tracheophyta</taxon>
        <taxon>Spermatophyta</taxon>
        <taxon>Magnoliopsida</taxon>
        <taxon>Liliopsida</taxon>
        <taxon>Poales</taxon>
        <taxon>Poaceae</taxon>
        <taxon>PACMAD clade</taxon>
        <taxon>Panicoideae</taxon>
        <taxon>Andropogonodae</taxon>
        <taxon>Paspaleae</taxon>
        <taxon>Paspalinae</taxon>
        <taxon>Paspalum</taxon>
    </lineage>
</organism>
<dbReference type="InterPro" id="IPR041118">
    <property type="entry name" value="Rx_N"/>
</dbReference>
<evidence type="ECO:0000256" key="1">
    <source>
        <dbReference type="ARBA" id="ARBA00008894"/>
    </source>
</evidence>
<name>A0A9W7XBC2_9POAL</name>
<dbReference type="Gene3D" id="1.10.8.430">
    <property type="entry name" value="Helical domain of apoptotic protease-activating factors"/>
    <property type="match status" value="1"/>
</dbReference>
<dbReference type="Pfam" id="PF00931">
    <property type="entry name" value="NB-ARC"/>
    <property type="match status" value="1"/>
</dbReference>
<dbReference type="InterPro" id="IPR032675">
    <property type="entry name" value="LRR_dom_sf"/>
</dbReference>
<protein>
    <recommendedName>
        <fullName evidence="13">AAA+ ATPase domain-containing protein</fullName>
    </recommendedName>
</protein>
<dbReference type="FunFam" id="3.40.50.300:FF:001091">
    <property type="entry name" value="Probable disease resistance protein At1g61300"/>
    <property type="match status" value="1"/>
</dbReference>
<evidence type="ECO:0000256" key="3">
    <source>
        <dbReference type="ARBA" id="ARBA00022737"/>
    </source>
</evidence>
<keyword evidence="12" id="KW-1185">Reference proteome</keyword>
<dbReference type="Gene3D" id="3.80.10.10">
    <property type="entry name" value="Ribonuclease Inhibitor"/>
    <property type="match status" value="1"/>
</dbReference>
<dbReference type="InterPro" id="IPR058922">
    <property type="entry name" value="WHD_DRP"/>
</dbReference>
<dbReference type="PANTHER" id="PTHR23155">
    <property type="entry name" value="DISEASE RESISTANCE PROTEIN RP"/>
    <property type="match status" value="1"/>
</dbReference>
<dbReference type="PANTHER" id="PTHR23155:SF1116">
    <property type="entry name" value="OS12G0273300 PROTEIN"/>
    <property type="match status" value="1"/>
</dbReference>
<dbReference type="AlphaFoldDB" id="A0A9W7XBC2"/>
<dbReference type="Gene3D" id="1.10.10.10">
    <property type="entry name" value="Winged helix-like DNA-binding domain superfamily/Winged helix DNA-binding domain"/>
    <property type="match status" value="1"/>
</dbReference>
<dbReference type="Pfam" id="PF23559">
    <property type="entry name" value="WHD_DRP"/>
    <property type="match status" value="1"/>
</dbReference>
<dbReference type="InterPro" id="IPR027417">
    <property type="entry name" value="P-loop_NTPase"/>
</dbReference>
<keyword evidence="6" id="KW-0175">Coiled coil</keyword>
<evidence type="ECO:0000259" key="8">
    <source>
        <dbReference type="Pfam" id="PF18052"/>
    </source>
</evidence>
<dbReference type="SUPFAM" id="SSF52540">
    <property type="entry name" value="P-loop containing nucleoside triphosphate hydrolases"/>
    <property type="match status" value="1"/>
</dbReference>
<feature type="domain" description="Disease resistance R13L4/SHOC-2-like LRR" evidence="10">
    <location>
        <begin position="567"/>
        <end position="930"/>
    </location>
</feature>
<evidence type="ECO:0000256" key="5">
    <source>
        <dbReference type="ARBA" id="ARBA00022821"/>
    </source>
</evidence>
<dbReference type="InterPro" id="IPR038005">
    <property type="entry name" value="RX-like_CC"/>
</dbReference>
<evidence type="ECO:0000256" key="6">
    <source>
        <dbReference type="ARBA" id="ARBA00023054"/>
    </source>
</evidence>
<dbReference type="Gene3D" id="3.40.50.300">
    <property type="entry name" value="P-loop containing nucleotide triphosphate hydrolases"/>
    <property type="match status" value="1"/>
</dbReference>
<feature type="domain" description="Disease resistance N-terminal" evidence="8">
    <location>
        <begin position="8"/>
        <end position="93"/>
    </location>
</feature>
<evidence type="ECO:0000313" key="11">
    <source>
        <dbReference type="EMBL" id="KAJ1255436.1"/>
    </source>
</evidence>
<evidence type="ECO:0000259" key="10">
    <source>
        <dbReference type="Pfam" id="PF23598"/>
    </source>
</evidence>
<evidence type="ECO:0000256" key="4">
    <source>
        <dbReference type="ARBA" id="ARBA00022741"/>
    </source>
</evidence>
<dbReference type="InterPro" id="IPR036388">
    <property type="entry name" value="WH-like_DNA-bd_sf"/>
</dbReference>
<dbReference type="OrthoDB" id="690251at2759"/>
<comment type="similarity">
    <text evidence="1">Belongs to the disease resistance NB-LRR family.</text>
</comment>
<sequence>MDLAEGEIGSLVPKLRFLLEDEYNLEGAVQRQLVFILDELQMIYSFLRAAEVRDEQVKIWERKVREFCYDMEDRIDIFLVNADASRPPERIGGKSSSSWLKRAMKKPIILGGKAHGDFAAAIEDMVMQLQELSERSLRYEYDHRFGRTADEIMAEQAARTSVDPRLPALYRNERELVGMDEARGELVKMLTQGDGDQRKLKIVRILGMGGVGKTTLAKAVYNSLEAEFDCSAFVSVSLNQDMKKVLRDIILELDDAEDYTRLSTMDDNRLIHKIQGFLKNNRFLIVIDDIWTTEVWKTIGSALVDSHCGSRVITTTRKYDVAVLVGMETYRLKSLSYDNSKKLFYRRIFGGEGNCPNNSQLDDACDKILKKCSGLPLAIITVASVFASKPLEEWSIAAFTYGSNRYVDNMRMVLSHSYYNLPSHLRNCVLHLSMFPENCWVEKDFLIWKWIAEGFVNGERGMSLFEIGERYFNELVNSSMIQIAEGHAIDGCRVHPVVFSLIRSISSEDYFSTVLGDDEHHYTLAGGGGSSNININIIARRIAMHRRNVEHRHIDTTTYNNMMSIGKVRSFSASLCFIEAMPQLSSFQVLRVLALEYCTGLRTSTHLRQIGNLVHLRYLGLVGAGVLHELPEETVGGLRLLQTLDLRETRIAKLPSSISKLGNLMCLCAGWIQAVPEGMVGSLISLEDLRIYGVTGGDFVKDLAAEVGRLQRLRVLEIGFEYMDIELENALVESLRKLDKIQHLEVNYIWYRRTVMLDDEQGGWVPPRCIRQLVFGGIFFVELPSWIHSERLPHLSHLNLTLDVVQDRHVKTLGSLPQLRSLVILLTDRNEEFVVVGADGGANFTQLRFFASNMPVKFETRLGLPPPMPNLEQVEFRVRSAPAAAEASSSWFSSLANLPSLAKATVVLGDPWTRTLESDEAVQTLRHEAGIVDANHRFKIKVTTIRENVKLTEEPFYHRFRFRNPHFKALELEMERMMSSRQEAGSSSAPR</sequence>